<evidence type="ECO:0000256" key="13">
    <source>
        <dbReference type="ARBA" id="ARBA00023140"/>
    </source>
</evidence>
<evidence type="ECO:0000259" key="19">
    <source>
        <dbReference type="PROSITE" id="PS51387"/>
    </source>
</evidence>
<dbReference type="SMART" id="SM01092">
    <property type="entry name" value="CO_deh_flav_C"/>
    <property type="match status" value="1"/>
</dbReference>
<keyword evidence="10" id="KW-0560">Oxidoreductase</keyword>
<dbReference type="InterPro" id="IPR016166">
    <property type="entry name" value="FAD-bd_PCMH"/>
</dbReference>
<evidence type="ECO:0000256" key="17">
    <source>
        <dbReference type="PIRSR" id="PIRSR000127-3"/>
    </source>
</evidence>
<keyword evidence="20" id="KW-1185">Reference proteome</keyword>
<keyword evidence="5 17" id="KW-0500">Molybdenum</keyword>
<dbReference type="InterPro" id="IPR002346">
    <property type="entry name" value="Mopterin_DH_FAD-bd"/>
</dbReference>
<dbReference type="PROSITE" id="PS51387">
    <property type="entry name" value="FAD_PCMH"/>
    <property type="match status" value="1"/>
</dbReference>
<keyword evidence="6" id="KW-0285">Flavoprotein</keyword>
<evidence type="ECO:0000313" key="21">
    <source>
        <dbReference type="RefSeq" id="XP_026741582.1"/>
    </source>
</evidence>
<dbReference type="InterPro" id="IPR016208">
    <property type="entry name" value="Ald_Oxase/xanthine_DH-like"/>
</dbReference>
<dbReference type="PROSITE" id="PS51085">
    <property type="entry name" value="2FE2S_FER_2"/>
    <property type="match status" value="1"/>
</dbReference>
<keyword evidence="11 17" id="KW-0408">Iron</keyword>
<comment type="cofactor">
    <cofactor evidence="17">
        <name>Mo-molybdopterin</name>
        <dbReference type="ChEBI" id="CHEBI:71302"/>
    </cofactor>
    <text evidence="17">Binds 1 Mo-molybdopterin (Mo-MPT) cofactor per subunit.</text>
</comment>
<dbReference type="SUPFAM" id="SSF55447">
    <property type="entry name" value="CO dehydrogenase flavoprotein C-terminal domain-like"/>
    <property type="match status" value="1"/>
</dbReference>
<feature type="binding site" evidence="17">
    <location>
        <position position="143"/>
    </location>
    <ligand>
        <name>[2Fe-2S] cluster</name>
        <dbReference type="ChEBI" id="CHEBI:190135"/>
        <label>2</label>
    </ligand>
</feature>
<gene>
    <name evidence="21" type="primary">LOC113503713</name>
</gene>
<evidence type="ECO:0000256" key="10">
    <source>
        <dbReference type="ARBA" id="ARBA00023002"/>
    </source>
</evidence>
<dbReference type="InterPro" id="IPR001041">
    <property type="entry name" value="2Fe-2S_ferredoxin-type"/>
</dbReference>
<dbReference type="Pfam" id="PF00111">
    <property type="entry name" value="Fer2"/>
    <property type="match status" value="1"/>
</dbReference>
<dbReference type="Gene3D" id="3.10.20.30">
    <property type="match status" value="1"/>
</dbReference>
<dbReference type="InterPro" id="IPR036683">
    <property type="entry name" value="CO_DH_flav_C_dom_sf"/>
</dbReference>
<comment type="subcellular location">
    <subcellularLocation>
        <location evidence="2">Peroxisome</location>
    </subcellularLocation>
</comment>
<name>A0A7E5WMK1_TRINI</name>
<dbReference type="AlphaFoldDB" id="A0A7E5WMK1"/>
<dbReference type="InterPro" id="IPR002888">
    <property type="entry name" value="2Fe-2S-bd"/>
</dbReference>
<evidence type="ECO:0000256" key="3">
    <source>
        <dbReference type="ARBA" id="ARBA00006849"/>
    </source>
</evidence>
<dbReference type="GO" id="GO:0071949">
    <property type="term" value="F:FAD binding"/>
    <property type="evidence" value="ECO:0007669"/>
    <property type="project" value="InterPro"/>
</dbReference>
<keyword evidence="12 17" id="KW-0411">Iron-sulfur</keyword>
<dbReference type="KEGG" id="tnl:113503713"/>
<evidence type="ECO:0000256" key="12">
    <source>
        <dbReference type="ARBA" id="ARBA00023014"/>
    </source>
</evidence>
<feature type="binding site" evidence="17">
    <location>
        <position position="42"/>
    </location>
    <ligand>
        <name>[2Fe-2S] cluster</name>
        <dbReference type="ChEBI" id="CHEBI:190135"/>
        <label>1</label>
    </ligand>
</feature>
<keyword evidence="9 16" id="KW-0274">FAD</keyword>
<dbReference type="PANTHER" id="PTHR11908:SF132">
    <property type="entry name" value="ALDEHYDE OXIDASE 1-RELATED"/>
    <property type="match status" value="1"/>
</dbReference>
<dbReference type="InterPro" id="IPR046867">
    <property type="entry name" value="AldOxase/xan_DH_MoCoBD2"/>
</dbReference>
<dbReference type="Pfam" id="PF02738">
    <property type="entry name" value="MoCoBD_1"/>
    <property type="match status" value="1"/>
</dbReference>
<feature type="binding site" evidence="17">
    <location>
        <position position="108"/>
    </location>
    <ligand>
        <name>[2Fe-2S] cluster</name>
        <dbReference type="ChEBI" id="CHEBI:190135"/>
        <label>2</label>
    </ligand>
</feature>
<keyword evidence="7 17" id="KW-0001">2Fe-2S</keyword>
<keyword evidence="13" id="KW-0576">Peroxisome</keyword>
<evidence type="ECO:0000256" key="8">
    <source>
        <dbReference type="ARBA" id="ARBA00022723"/>
    </source>
</evidence>
<comment type="cofactor">
    <cofactor evidence="17">
        <name>[2Fe-2S] cluster</name>
        <dbReference type="ChEBI" id="CHEBI:190135"/>
    </cofactor>
    <text evidence="17">Binds 2 [2Fe-2S] clusters.</text>
</comment>
<dbReference type="SMART" id="SM01008">
    <property type="entry name" value="Ald_Xan_dh_C"/>
    <property type="match status" value="1"/>
</dbReference>
<dbReference type="Pfam" id="PF20256">
    <property type="entry name" value="MoCoBD_2"/>
    <property type="match status" value="1"/>
</dbReference>
<protein>
    <submittedName>
        <fullName evidence="21">Xanthine dehydrogenase-like isoform X1</fullName>
    </submittedName>
</protein>
<comment type="similarity">
    <text evidence="3">Belongs to the xanthine dehydrogenase family.</text>
</comment>
<dbReference type="GeneID" id="113503713"/>
<dbReference type="GO" id="GO:0051537">
    <property type="term" value="F:2 iron, 2 sulfur cluster binding"/>
    <property type="evidence" value="ECO:0007669"/>
    <property type="project" value="UniProtKB-KW"/>
</dbReference>
<dbReference type="Gene3D" id="1.10.150.120">
    <property type="entry name" value="[2Fe-2S]-binding domain"/>
    <property type="match status" value="1"/>
</dbReference>
<feature type="binding site" evidence="17">
    <location>
        <position position="875"/>
    </location>
    <ligand>
        <name>Mo-molybdopterin</name>
        <dbReference type="ChEBI" id="CHEBI:71302"/>
    </ligand>
    <ligandPart>
        <name>Mo</name>
        <dbReference type="ChEBI" id="CHEBI:28685"/>
    </ligandPart>
</feature>
<evidence type="ECO:0000259" key="18">
    <source>
        <dbReference type="PROSITE" id="PS51085"/>
    </source>
</evidence>
<feature type="binding site" evidence="17">
    <location>
        <position position="47"/>
    </location>
    <ligand>
        <name>[2Fe-2S] cluster</name>
        <dbReference type="ChEBI" id="CHEBI:190135"/>
        <label>1</label>
    </ligand>
</feature>
<dbReference type="InterPro" id="IPR036884">
    <property type="entry name" value="2Fe-2S-bd_dom_sf"/>
</dbReference>
<dbReference type="InterPro" id="IPR036856">
    <property type="entry name" value="Ald_Oxase/Xan_DH_a/b_sf"/>
</dbReference>
<accession>A0A7E5WMK1</accession>
<dbReference type="FunFam" id="3.30.365.10:FF:000001">
    <property type="entry name" value="Xanthine dehydrogenase oxidase"/>
    <property type="match status" value="1"/>
</dbReference>
<dbReference type="SUPFAM" id="SSF47741">
    <property type="entry name" value="CO dehydrogenase ISP C-domain like"/>
    <property type="match status" value="1"/>
</dbReference>
<dbReference type="InterPro" id="IPR036318">
    <property type="entry name" value="FAD-bd_PCMH-like_sf"/>
</dbReference>
<evidence type="ECO:0000256" key="2">
    <source>
        <dbReference type="ARBA" id="ARBA00004275"/>
    </source>
</evidence>
<dbReference type="SUPFAM" id="SSF56176">
    <property type="entry name" value="FAD-binding/transporter-associated domain-like"/>
    <property type="match status" value="1"/>
</dbReference>
<dbReference type="InterPro" id="IPR012675">
    <property type="entry name" value="Beta-grasp_dom_sf"/>
</dbReference>
<dbReference type="Pfam" id="PF01315">
    <property type="entry name" value="Ald_Xan_dh_C"/>
    <property type="match status" value="1"/>
</dbReference>
<feature type="binding site" evidence="16">
    <location>
        <position position="395"/>
    </location>
    <ligand>
        <name>FAD</name>
        <dbReference type="ChEBI" id="CHEBI:57692"/>
    </ligand>
</feature>
<feature type="binding site" evidence="17">
    <location>
        <position position="1029"/>
    </location>
    <ligand>
        <name>Mo-molybdopterin</name>
        <dbReference type="ChEBI" id="CHEBI:71302"/>
    </ligand>
    <ligandPart>
        <name>Mo</name>
        <dbReference type="ChEBI" id="CHEBI:28685"/>
    </ligandPart>
</feature>
<feature type="binding site" evidence="17">
    <location>
        <position position="732"/>
    </location>
    <ligand>
        <name>Mo-molybdopterin</name>
        <dbReference type="ChEBI" id="CHEBI:71302"/>
    </ligand>
    <ligandPart>
        <name>Mo</name>
        <dbReference type="ChEBI" id="CHEBI:28685"/>
    </ligandPart>
</feature>
<evidence type="ECO:0000256" key="15">
    <source>
        <dbReference type="PIRSR" id="PIRSR000127-1"/>
    </source>
</evidence>
<dbReference type="Gene3D" id="3.30.365.10">
    <property type="entry name" value="Aldehyde oxidase/xanthine dehydrogenase, molybdopterin binding domain"/>
    <property type="match status" value="4"/>
</dbReference>
<dbReference type="SUPFAM" id="SSF54665">
    <property type="entry name" value="CO dehydrogenase molybdoprotein N-domain-like"/>
    <property type="match status" value="1"/>
</dbReference>
<dbReference type="InterPro" id="IPR000674">
    <property type="entry name" value="Ald_Oxase/Xan_DH_a/b"/>
</dbReference>
<dbReference type="SUPFAM" id="SSF56003">
    <property type="entry name" value="Molybdenum cofactor-binding domain"/>
    <property type="match status" value="1"/>
</dbReference>
<dbReference type="RefSeq" id="XP_026741582.1">
    <property type="nucleotide sequence ID" value="XM_026885781.1"/>
</dbReference>
<evidence type="ECO:0000313" key="20">
    <source>
        <dbReference type="Proteomes" id="UP000322000"/>
    </source>
</evidence>
<comment type="cofactor">
    <cofactor evidence="14">
        <name>[2Fe-2S] cluster</name>
        <dbReference type="ChEBI" id="CHEBI:190135"/>
    </cofactor>
</comment>
<dbReference type="PROSITE" id="PS00197">
    <property type="entry name" value="2FE2S_FER_1"/>
    <property type="match status" value="1"/>
</dbReference>
<evidence type="ECO:0000256" key="7">
    <source>
        <dbReference type="ARBA" id="ARBA00022714"/>
    </source>
</evidence>
<dbReference type="PANTHER" id="PTHR11908">
    <property type="entry name" value="XANTHINE DEHYDROGENASE"/>
    <property type="match status" value="1"/>
</dbReference>
<dbReference type="Gene3D" id="3.90.1170.50">
    <property type="entry name" value="Aldehyde oxidase/xanthine dehydrogenase, a/b hammerhead"/>
    <property type="match status" value="1"/>
</dbReference>
<feature type="domain" description="FAD-binding PCMH-type" evidence="19">
    <location>
        <begin position="207"/>
        <end position="387"/>
    </location>
</feature>
<dbReference type="InterPro" id="IPR008274">
    <property type="entry name" value="AldOxase/xan_DH_MoCoBD1"/>
</dbReference>
<evidence type="ECO:0000256" key="4">
    <source>
        <dbReference type="ARBA" id="ARBA00011738"/>
    </source>
</evidence>
<keyword evidence="8 17" id="KW-0479">Metal-binding</keyword>
<dbReference type="PIRSF" id="PIRSF000127">
    <property type="entry name" value="Xanthine_DH"/>
    <property type="match status" value="1"/>
</dbReference>
<dbReference type="FunFam" id="3.30.365.10:FF:000002">
    <property type="entry name" value="Xanthine dehydrogenase oxidase"/>
    <property type="match status" value="1"/>
</dbReference>
<dbReference type="Pfam" id="PF01799">
    <property type="entry name" value="Fer2_2"/>
    <property type="match status" value="1"/>
</dbReference>
<feature type="binding site" evidence="17">
    <location>
        <position position="68"/>
    </location>
    <ligand>
        <name>[2Fe-2S] cluster</name>
        <dbReference type="ChEBI" id="CHEBI:190135"/>
        <label>1</label>
    </ligand>
</feature>
<dbReference type="SUPFAM" id="SSF54292">
    <property type="entry name" value="2Fe-2S ferredoxin-like"/>
    <property type="match status" value="1"/>
</dbReference>
<reference evidence="21" key="1">
    <citation type="submission" date="2025-08" db="UniProtKB">
        <authorList>
            <consortium name="RefSeq"/>
        </authorList>
    </citation>
    <scope>IDENTIFICATION</scope>
</reference>
<feature type="domain" description="2Fe-2S ferredoxin-type" evidence="18">
    <location>
        <begin position="2"/>
        <end position="86"/>
    </location>
</feature>
<dbReference type="InterPro" id="IPR006058">
    <property type="entry name" value="2Fe2S_fd_BS"/>
</dbReference>
<dbReference type="GO" id="GO:0016491">
    <property type="term" value="F:oxidoreductase activity"/>
    <property type="evidence" value="ECO:0007669"/>
    <property type="project" value="UniProtKB-KW"/>
</dbReference>
<dbReference type="GO" id="GO:0005506">
    <property type="term" value="F:iron ion binding"/>
    <property type="evidence" value="ECO:0007669"/>
    <property type="project" value="InterPro"/>
</dbReference>
<evidence type="ECO:0000256" key="9">
    <source>
        <dbReference type="ARBA" id="ARBA00022827"/>
    </source>
</evidence>
<dbReference type="CDD" id="cd00207">
    <property type="entry name" value="fer2"/>
    <property type="match status" value="1"/>
</dbReference>
<dbReference type="Proteomes" id="UP000322000">
    <property type="component" value="Chromosome 20"/>
</dbReference>
<dbReference type="InterPro" id="IPR016169">
    <property type="entry name" value="FAD-bd_PCMH_sub2"/>
</dbReference>
<organism evidence="20 21">
    <name type="scientific">Trichoplusia ni</name>
    <name type="common">Cabbage looper</name>
    <dbReference type="NCBI Taxonomy" id="7111"/>
    <lineage>
        <taxon>Eukaryota</taxon>
        <taxon>Metazoa</taxon>
        <taxon>Ecdysozoa</taxon>
        <taxon>Arthropoda</taxon>
        <taxon>Hexapoda</taxon>
        <taxon>Insecta</taxon>
        <taxon>Pterygota</taxon>
        <taxon>Neoptera</taxon>
        <taxon>Endopterygota</taxon>
        <taxon>Lepidoptera</taxon>
        <taxon>Glossata</taxon>
        <taxon>Ditrysia</taxon>
        <taxon>Noctuoidea</taxon>
        <taxon>Noctuidae</taxon>
        <taxon>Plusiinae</taxon>
        <taxon>Trichoplusia</taxon>
    </lineage>
</organism>
<evidence type="ECO:0000256" key="1">
    <source>
        <dbReference type="ARBA" id="ARBA00001974"/>
    </source>
</evidence>
<dbReference type="Pfam" id="PF00941">
    <property type="entry name" value="FAD_binding_5"/>
    <property type="match status" value="1"/>
</dbReference>
<evidence type="ECO:0000256" key="6">
    <source>
        <dbReference type="ARBA" id="ARBA00022630"/>
    </source>
</evidence>
<dbReference type="FunFam" id="3.90.1170.50:FF:000003">
    <property type="entry name" value="Aldehyde oxidase"/>
    <property type="match status" value="1"/>
</dbReference>
<evidence type="ECO:0000256" key="5">
    <source>
        <dbReference type="ARBA" id="ARBA00022505"/>
    </source>
</evidence>
<evidence type="ECO:0000256" key="11">
    <source>
        <dbReference type="ARBA" id="ARBA00023004"/>
    </source>
</evidence>
<evidence type="ECO:0000256" key="16">
    <source>
        <dbReference type="PIRSR" id="PIRSR000127-2"/>
    </source>
</evidence>
<dbReference type="InterPro" id="IPR037165">
    <property type="entry name" value="AldOxase/xan_DH_Mopterin-bd_sf"/>
</dbReference>
<dbReference type="Gene3D" id="3.30.465.10">
    <property type="match status" value="1"/>
</dbReference>
<dbReference type="Gene3D" id="3.30.390.50">
    <property type="entry name" value="CO dehydrogenase flavoprotein, C-terminal domain"/>
    <property type="match status" value="1"/>
</dbReference>
<feature type="binding site" evidence="17">
    <location>
        <position position="145"/>
    </location>
    <ligand>
        <name>[2Fe-2S] cluster</name>
        <dbReference type="ChEBI" id="CHEBI:190135"/>
        <label>2</label>
    </ligand>
</feature>
<feature type="binding site" evidence="17">
    <location>
        <position position="111"/>
    </location>
    <ligand>
        <name>[2Fe-2S] cluster</name>
        <dbReference type="ChEBI" id="CHEBI:190135"/>
        <label>2</label>
    </ligand>
</feature>
<comment type="subunit">
    <text evidence="4">Homodimer.</text>
</comment>
<feature type="active site" description="Proton acceptor" evidence="15">
    <location>
        <position position="1200"/>
    </location>
</feature>
<dbReference type="Pfam" id="PF03450">
    <property type="entry name" value="CO_deh_flav_C"/>
    <property type="match status" value="1"/>
</dbReference>
<feature type="binding site" evidence="17">
    <location>
        <position position="50"/>
    </location>
    <ligand>
        <name>[2Fe-2S] cluster</name>
        <dbReference type="ChEBI" id="CHEBI:190135"/>
        <label>1</label>
    </ligand>
</feature>
<dbReference type="InterPro" id="IPR005107">
    <property type="entry name" value="CO_DH_flav_C"/>
</dbReference>
<dbReference type="InterPro" id="IPR036010">
    <property type="entry name" value="2Fe-2S_ferredoxin-like_sf"/>
</dbReference>
<comment type="cofactor">
    <cofactor evidence="1 16">
        <name>FAD</name>
        <dbReference type="ChEBI" id="CHEBI:57692"/>
    </cofactor>
</comment>
<evidence type="ECO:0000256" key="14">
    <source>
        <dbReference type="ARBA" id="ARBA00034078"/>
    </source>
</evidence>
<sequence length="1257" mass="139000">MDCIKFRVNGVERVVGSEISSDVTLLDYLRNHLELRGTKYMCREGGCGACIVTASKAPGTPHVSVNSCLVTIGSCDGWDIVTIEGLGNRKTGYHTLQKTLAENNGTQCGYCSCGWVMAMHGVMESKGNFTMKELENSFGSNICRCTGYRPILEAFKKFAVDAPKEDRITDVSKLAICNSKGKCCKDEEGWCMVNEDDAHMNKVKSIRLKDGKNWFKARVLQDIFDIFAKEGTDSYMLVGGNTAKGVSPISEYPRVMIDISAVHELRAVQYDQNIIIGAATTLTEFQNILEAKSTEDAFSYFSQLIYHVKLVAHIPVQNIGTIAGNLMIKHADNMFQSDIFLLLETVGAMLNIVDQQQTKYTVSLVDFLKMDMKGKVIVNVMFPPLSDRHKIYTYKLMSRAQSVHAIVNAGFLYELDPTTNVVQSARIVYGALSPNFTRAKATEAYLIGKPLFTNETLQGAMGVLNGEMIIVENPPEPSVEYRRYLACVLFYKGLLTLSPPEMLQRRLNSGAVSLHDVRPVSTGLQVIQTDPNLWPYNQPIMKDEAMIQCAGEAKFTEDIPAMPGQVYGAFVLSTIALGTIVKIDASAALSTPGVLAFYTAKDIPGLNSYTPNDISLYSANEEILCDGNVRYYNQPIGIVVAETHQIASRATQLVQVKYNSGAKPVIDIKEAVKDSSRSSLVTSFEATNPGTDVYKTISGSNTLYGQYHFPMETLACIAKPSEEGLEVHSTTQYLDGVQTMIARALNMDASRIDVHVRRLGGGYGLKLSRGSQAAVACSMIVQKLQRPCRFVLPLSTIMQSVGKRTPCISIFEVAVNREGLIQSLDSNLYEDSGYVINEMMSTLGLDVYNNCYDKSKINYKVYDTVTDMASNTFCRSPGTLEAISAFEHIMEQISYELSVDPAEVRLANTDPDHLTEMKNVFETLKTNADYVSRRAAVNSYNTENRWKKRGLRWAFVKWVPTGAQQFNVIMSVYRVDGTITITHAGVEMGQGINTKAKQIAAHLLNVPLDKIQIKGNNTHVAPNSYLSGGSLTTTSVMIGLKKCCEQLNARLEPIRATLENPTWEELIAAASTADVDLQTHGYAGFNDAQSYHVYGMALCEVELDVLTNEFEILRVDLLQDVGLSVSPEIDIGQVEGGFVMGLGYWTCEKLVYSEQGQILTDRTWNYHLPLAKDIPQDFRVYLKKNSYSNDFIMGAKGTGEPPICAAVVIAFAIREAMVEARKEIGIPSTEWFPIDGPYSGEAIHNAIKTNIKDFRFY</sequence>
<proteinExistence type="inferred from homology"/>
<dbReference type="GO" id="GO:0005777">
    <property type="term" value="C:peroxisome"/>
    <property type="evidence" value="ECO:0007669"/>
    <property type="project" value="UniProtKB-SubCell"/>
</dbReference>